<dbReference type="InterPro" id="IPR002881">
    <property type="entry name" value="DUF58"/>
</dbReference>
<dbReference type="Proteomes" id="UP001596434">
    <property type="component" value="Unassembled WGS sequence"/>
</dbReference>
<evidence type="ECO:0000313" key="4">
    <source>
        <dbReference type="Proteomes" id="UP001596434"/>
    </source>
</evidence>
<feature type="region of interest" description="Disordered" evidence="1">
    <location>
        <begin position="155"/>
        <end position="191"/>
    </location>
</feature>
<dbReference type="Pfam" id="PF01882">
    <property type="entry name" value="DUF58"/>
    <property type="match status" value="1"/>
</dbReference>
<keyword evidence="4" id="KW-1185">Reference proteome</keyword>
<sequence>MRGRRRFWATVASAGILVTLGVAATNPVFLAGGVGLGLWLLVHQVEFLRRARRVADGGVEVTTVRDRIAVGDAVVVHLRASLDVSPPFDLTVTPNLPPSVERPEPEPTLSLAARTRTGETAFEATSRVVGELIVGPAVVGLRDTGGFFAGAVRGGDSSRVDVRPRTPRNLHVGEGGQPLTSRYGEHNAGVTGAGLEPYEIREYSPGDQLSRIDWKATARLHHPHIREFERTTTHETALVVDARTTMGVGSEGETKLDYLRTVALSVVNTAASFDDPLGLYVVGDDGPTTARDPAAGIDQYDSIRGHLRGLDATDRAAGTDAGAATEPLAPSRARTVASRLDEAGTRLGATLGPYFEATPEYVGRLRDRPLFRAVQLAHARLRSGSWTILLTDGTNRTEVHEAVKLARRNDGHVLLFLAPSVLYEPGALAEPDRAAERYRAFEEFRQSLARLDRVSAFEVGPGDRLEAILDRHDTAARRGRDADAARAARASRRYRESGETPRRGLAYAEDDPIHRETEDRPDD</sequence>
<reference evidence="3 4" key="1">
    <citation type="journal article" date="2019" name="Int. J. Syst. Evol. Microbiol.">
        <title>The Global Catalogue of Microorganisms (GCM) 10K type strain sequencing project: providing services to taxonomists for standard genome sequencing and annotation.</title>
        <authorList>
            <consortium name="The Broad Institute Genomics Platform"/>
            <consortium name="The Broad Institute Genome Sequencing Center for Infectious Disease"/>
            <person name="Wu L."/>
            <person name="Ma J."/>
        </authorList>
    </citation>
    <scope>NUCLEOTIDE SEQUENCE [LARGE SCALE GENOMIC DNA]</scope>
    <source>
        <strain evidence="3 4">GX21</strain>
    </source>
</reference>
<evidence type="ECO:0000259" key="2">
    <source>
        <dbReference type="Pfam" id="PF01882"/>
    </source>
</evidence>
<feature type="compositionally biased region" description="Basic and acidic residues" evidence="1">
    <location>
        <begin position="476"/>
        <end position="486"/>
    </location>
</feature>
<dbReference type="AlphaFoldDB" id="A0ABD5ZVP6"/>
<feature type="domain" description="DUF58" evidence="2">
    <location>
        <begin position="199"/>
        <end position="329"/>
    </location>
</feature>
<dbReference type="PANTHER" id="PTHR33608">
    <property type="entry name" value="BLL2464 PROTEIN"/>
    <property type="match status" value="1"/>
</dbReference>
<feature type="compositionally biased region" description="Basic and acidic residues" evidence="1">
    <location>
        <begin position="511"/>
        <end position="523"/>
    </location>
</feature>
<name>A0ABD5ZVP6_9EURY</name>
<accession>A0ABD5ZVP6</accession>
<organism evidence="3 4">
    <name type="scientific">Haloplanus litoreus</name>
    <dbReference type="NCBI Taxonomy" id="767515"/>
    <lineage>
        <taxon>Archaea</taxon>
        <taxon>Methanobacteriati</taxon>
        <taxon>Methanobacteriota</taxon>
        <taxon>Stenosarchaea group</taxon>
        <taxon>Halobacteria</taxon>
        <taxon>Halobacteriales</taxon>
        <taxon>Haloferacaceae</taxon>
        <taxon>Haloplanus</taxon>
    </lineage>
</organism>
<dbReference type="PANTHER" id="PTHR33608:SF6">
    <property type="entry name" value="BLL2464 PROTEIN"/>
    <property type="match status" value="1"/>
</dbReference>
<comment type="caution">
    <text evidence="3">The sequence shown here is derived from an EMBL/GenBank/DDBJ whole genome shotgun (WGS) entry which is preliminary data.</text>
</comment>
<protein>
    <submittedName>
        <fullName evidence="3">DUF58 domain-containing protein</fullName>
    </submittedName>
</protein>
<evidence type="ECO:0000313" key="3">
    <source>
        <dbReference type="EMBL" id="MFC7254435.1"/>
    </source>
</evidence>
<feature type="compositionally biased region" description="Basic and acidic residues" evidence="1">
    <location>
        <begin position="493"/>
        <end position="502"/>
    </location>
</feature>
<feature type="region of interest" description="Disordered" evidence="1">
    <location>
        <begin position="476"/>
        <end position="523"/>
    </location>
</feature>
<dbReference type="RefSeq" id="WP_379702638.1">
    <property type="nucleotide sequence ID" value="NZ_JBHTAT010000001.1"/>
</dbReference>
<dbReference type="EMBL" id="JBHTAT010000001">
    <property type="protein sequence ID" value="MFC7254435.1"/>
    <property type="molecule type" value="Genomic_DNA"/>
</dbReference>
<evidence type="ECO:0000256" key="1">
    <source>
        <dbReference type="SAM" id="MobiDB-lite"/>
    </source>
</evidence>
<gene>
    <name evidence="3" type="ORF">ACFQKE_03825</name>
</gene>
<proteinExistence type="predicted"/>
<dbReference type="GeneID" id="96952749"/>